<evidence type="ECO:0000313" key="6">
    <source>
        <dbReference type="EMBL" id="GAA4623384.1"/>
    </source>
</evidence>
<dbReference type="PROSITE" id="PS50949">
    <property type="entry name" value="HTH_GNTR"/>
    <property type="match status" value="1"/>
</dbReference>
<dbReference type="Pfam" id="PF00392">
    <property type="entry name" value="GntR"/>
    <property type="match status" value="1"/>
</dbReference>
<keyword evidence="3" id="KW-0804">Transcription</keyword>
<feature type="domain" description="HTH gntR-type" evidence="5">
    <location>
        <begin position="20"/>
        <end position="87"/>
    </location>
</feature>
<sequence length="242" mass="26929">MQESSRTAEPGRRAQRNGGVSIQAGVADRLRRKITKGDLTPGSSLSEVALAEAFGVSRTPIREALKQLQTEGLVEIRPRVGTFVSTPSRREVTELFQMKELLEAAAARLLAFRGQVPELDRLRASVRAADEAVAAGDVERYAELVHEFHELLIEGADNGKLEAHYRILMNQLAYHRLVRTSLAQPRRLVNSNAEHHRVLEYIEAKDGDGAERVMREHVRASHHALVAGMETQDRSSAGEEER</sequence>
<dbReference type="InterPro" id="IPR008920">
    <property type="entry name" value="TF_FadR/GntR_C"/>
</dbReference>
<dbReference type="InterPro" id="IPR011711">
    <property type="entry name" value="GntR_C"/>
</dbReference>
<dbReference type="PANTHER" id="PTHR43537:SF45">
    <property type="entry name" value="GNTR FAMILY REGULATORY PROTEIN"/>
    <property type="match status" value="1"/>
</dbReference>
<evidence type="ECO:0000256" key="3">
    <source>
        <dbReference type="ARBA" id="ARBA00023163"/>
    </source>
</evidence>
<dbReference type="Gene3D" id="1.20.120.530">
    <property type="entry name" value="GntR ligand-binding domain-like"/>
    <property type="match status" value="1"/>
</dbReference>
<keyword evidence="1" id="KW-0805">Transcription regulation</keyword>
<dbReference type="InterPro" id="IPR000524">
    <property type="entry name" value="Tscrpt_reg_HTH_GntR"/>
</dbReference>
<dbReference type="Gene3D" id="1.10.10.10">
    <property type="entry name" value="Winged helix-like DNA-binding domain superfamily/Winged helix DNA-binding domain"/>
    <property type="match status" value="1"/>
</dbReference>
<comment type="caution">
    <text evidence="6">The sequence shown here is derived from an EMBL/GenBank/DDBJ whole genome shotgun (WGS) entry which is preliminary data.</text>
</comment>
<keyword evidence="2" id="KW-0238">DNA-binding</keyword>
<organism evidence="6 7">
    <name type="scientific">Actinoallomurus vinaceus</name>
    <dbReference type="NCBI Taxonomy" id="1080074"/>
    <lineage>
        <taxon>Bacteria</taxon>
        <taxon>Bacillati</taxon>
        <taxon>Actinomycetota</taxon>
        <taxon>Actinomycetes</taxon>
        <taxon>Streptosporangiales</taxon>
        <taxon>Thermomonosporaceae</taxon>
        <taxon>Actinoallomurus</taxon>
    </lineage>
</organism>
<evidence type="ECO:0000259" key="5">
    <source>
        <dbReference type="PROSITE" id="PS50949"/>
    </source>
</evidence>
<reference evidence="7" key="1">
    <citation type="journal article" date="2019" name="Int. J. Syst. Evol. Microbiol.">
        <title>The Global Catalogue of Microorganisms (GCM) 10K type strain sequencing project: providing services to taxonomists for standard genome sequencing and annotation.</title>
        <authorList>
            <consortium name="The Broad Institute Genomics Platform"/>
            <consortium name="The Broad Institute Genome Sequencing Center for Infectious Disease"/>
            <person name="Wu L."/>
            <person name="Ma J."/>
        </authorList>
    </citation>
    <scope>NUCLEOTIDE SEQUENCE [LARGE SCALE GENOMIC DNA]</scope>
    <source>
        <strain evidence="7">JCM 17939</strain>
    </source>
</reference>
<dbReference type="SUPFAM" id="SSF46785">
    <property type="entry name" value="Winged helix' DNA-binding domain"/>
    <property type="match status" value="1"/>
</dbReference>
<gene>
    <name evidence="6" type="ORF">GCM10023196_019360</name>
</gene>
<dbReference type="PANTHER" id="PTHR43537">
    <property type="entry name" value="TRANSCRIPTIONAL REGULATOR, GNTR FAMILY"/>
    <property type="match status" value="1"/>
</dbReference>
<dbReference type="PRINTS" id="PR00035">
    <property type="entry name" value="HTHGNTR"/>
</dbReference>
<dbReference type="InterPro" id="IPR036390">
    <property type="entry name" value="WH_DNA-bd_sf"/>
</dbReference>
<dbReference type="Proteomes" id="UP001501442">
    <property type="component" value="Unassembled WGS sequence"/>
</dbReference>
<name>A0ABP8U4I4_9ACTN</name>
<dbReference type="InterPro" id="IPR036388">
    <property type="entry name" value="WH-like_DNA-bd_sf"/>
</dbReference>
<dbReference type="SUPFAM" id="SSF48008">
    <property type="entry name" value="GntR ligand-binding domain-like"/>
    <property type="match status" value="1"/>
</dbReference>
<keyword evidence="7" id="KW-1185">Reference proteome</keyword>
<dbReference type="EMBL" id="BAABHK010000002">
    <property type="protein sequence ID" value="GAA4623384.1"/>
    <property type="molecule type" value="Genomic_DNA"/>
</dbReference>
<evidence type="ECO:0000313" key="7">
    <source>
        <dbReference type="Proteomes" id="UP001501442"/>
    </source>
</evidence>
<dbReference type="CDD" id="cd07377">
    <property type="entry name" value="WHTH_GntR"/>
    <property type="match status" value="1"/>
</dbReference>
<protein>
    <submittedName>
        <fullName evidence="6">GntR family transcriptional regulator</fullName>
    </submittedName>
</protein>
<proteinExistence type="predicted"/>
<dbReference type="Pfam" id="PF07729">
    <property type="entry name" value="FCD"/>
    <property type="match status" value="1"/>
</dbReference>
<evidence type="ECO:0000256" key="2">
    <source>
        <dbReference type="ARBA" id="ARBA00023125"/>
    </source>
</evidence>
<evidence type="ECO:0000256" key="1">
    <source>
        <dbReference type="ARBA" id="ARBA00023015"/>
    </source>
</evidence>
<dbReference type="RefSeq" id="WP_345430315.1">
    <property type="nucleotide sequence ID" value="NZ_BAABHK010000002.1"/>
</dbReference>
<feature type="region of interest" description="Disordered" evidence="4">
    <location>
        <begin position="1"/>
        <end position="21"/>
    </location>
</feature>
<evidence type="ECO:0000256" key="4">
    <source>
        <dbReference type="SAM" id="MobiDB-lite"/>
    </source>
</evidence>
<dbReference type="SMART" id="SM00895">
    <property type="entry name" value="FCD"/>
    <property type="match status" value="1"/>
</dbReference>
<dbReference type="SMART" id="SM00345">
    <property type="entry name" value="HTH_GNTR"/>
    <property type="match status" value="1"/>
</dbReference>
<accession>A0ABP8U4I4</accession>